<keyword evidence="7" id="KW-0732">Signal</keyword>
<evidence type="ECO:0000256" key="2">
    <source>
        <dbReference type="ARBA" id="ARBA00022525"/>
    </source>
</evidence>
<keyword evidence="2" id="KW-0964">Secreted</keyword>
<dbReference type="GO" id="GO:0005615">
    <property type="term" value="C:extracellular space"/>
    <property type="evidence" value="ECO:0007669"/>
    <property type="project" value="TreeGrafter"/>
</dbReference>
<proteinExistence type="predicted"/>
<feature type="domain" description="NTR" evidence="8">
    <location>
        <begin position="245"/>
        <end position="385"/>
    </location>
</feature>
<organism evidence="9 10">
    <name type="scientific">Pinctada imbricata</name>
    <name type="common">Atlantic pearl-oyster</name>
    <name type="synonym">Pinctada martensii</name>
    <dbReference type="NCBI Taxonomy" id="66713"/>
    <lineage>
        <taxon>Eukaryota</taxon>
        <taxon>Metazoa</taxon>
        <taxon>Spiralia</taxon>
        <taxon>Lophotrochozoa</taxon>
        <taxon>Mollusca</taxon>
        <taxon>Bivalvia</taxon>
        <taxon>Autobranchia</taxon>
        <taxon>Pteriomorphia</taxon>
        <taxon>Pterioida</taxon>
        <taxon>Pterioidea</taxon>
        <taxon>Pteriidae</taxon>
        <taxon>Pinctada</taxon>
    </lineage>
</organism>
<dbReference type="InterPro" id="IPR001134">
    <property type="entry name" value="Netrin_domain"/>
</dbReference>
<evidence type="ECO:0000256" key="3">
    <source>
        <dbReference type="ARBA" id="ARBA00023157"/>
    </source>
</evidence>
<evidence type="ECO:0000313" key="10">
    <source>
        <dbReference type="Proteomes" id="UP001186944"/>
    </source>
</evidence>
<keyword evidence="4" id="KW-0479">Metal-binding</keyword>
<name>A0AA88Y9E7_PINIB</name>
<feature type="compositionally biased region" description="Basic residues" evidence="6">
    <location>
        <begin position="433"/>
        <end position="442"/>
    </location>
</feature>
<dbReference type="SUPFAM" id="SSF50242">
    <property type="entry name" value="TIMP-like"/>
    <property type="match status" value="2"/>
</dbReference>
<dbReference type="Proteomes" id="UP001186944">
    <property type="component" value="Unassembled WGS sequence"/>
</dbReference>
<evidence type="ECO:0000256" key="5">
    <source>
        <dbReference type="PIRSR" id="PIRSR601820-3"/>
    </source>
</evidence>
<dbReference type="GO" id="GO:0051045">
    <property type="term" value="P:negative regulation of membrane protein ectodomain proteolysis"/>
    <property type="evidence" value="ECO:0007669"/>
    <property type="project" value="TreeGrafter"/>
</dbReference>
<dbReference type="PANTHER" id="PTHR11844">
    <property type="entry name" value="METALLOPROTEASE INHIBITOR"/>
    <property type="match status" value="1"/>
</dbReference>
<keyword evidence="4" id="KW-0862">Zinc</keyword>
<evidence type="ECO:0000313" key="9">
    <source>
        <dbReference type="EMBL" id="KAK3100604.1"/>
    </source>
</evidence>
<gene>
    <name evidence="9" type="ORF">FSP39_022464</name>
</gene>
<dbReference type="GO" id="GO:0031012">
    <property type="term" value="C:extracellular matrix"/>
    <property type="evidence" value="ECO:0007669"/>
    <property type="project" value="TreeGrafter"/>
</dbReference>
<evidence type="ECO:0000259" key="8">
    <source>
        <dbReference type="PROSITE" id="PS50189"/>
    </source>
</evidence>
<dbReference type="Pfam" id="PF00965">
    <property type="entry name" value="TIMP"/>
    <property type="match status" value="1"/>
</dbReference>
<evidence type="ECO:0000256" key="6">
    <source>
        <dbReference type="SAM" id="MobiDB-lite"/>
    </source>
</evidence>
<protein>
    <recommendedName>
        <fullName evidence="8">NTR domain-containing protein</fullName>
    </recommendedName>
</protein>
<comment type="subcellular location">
    <subcellularLocation>
        <location evidence="1">Secreted</location>
    </subcellularLocation>
</comment>
<comment type="caution">
    <text evidence="9">The sequence shown here is derived from an EMBL/GenBank/DDBJ whole genome shotgun (WGS) entry which is preliminary data.</text>
</comment>
<dbReference type="InterPro" id="IPR001820">
    <property type="entry name" value="TIMP"/>
</dbReference>
<dbReference type="GO" id="GO:0046872">
    <property type="term" value="F:metal ion binding"/>
    <property type="evidence" value="ECO:0007669"/>
    <property type="project" value="UniProtKB-KW"/>
</dbReference>
<dbReference type="GO" id="GO:0008191">
    <property type="term" value="F:metalloendopeptidase inhibitor activity"/>
    <property type="evidence" value="ECO:0007669"/>
    <property type="project" value="InterPro"/>
</dbReference>
<feature type="domain" description="NTR" evidence="8">
    <location>
        <begin position="14"/>
        <end position="137"/>
    </location>
</feature>
<feature type="disulfide bond" evidence="5">
    <location>
        <begin position="245"/>
        <end position="330"/>
    </location>
</feature>
<keyword evidence="3 5" id="KW-1015">Disulfide bond</keyword>
<dbReference type="AlphaFoldDB" id="A0AA88Y9E7"/>
<dbReference type="EMBL" id="VSWD01000006">
    <property type="protein sequence ID" value="KAK3100604.1"/>
    <property type="molecule type" value="Genomic_DNA"/>
</dbReference>
<sequence>MFFLVSAIAVISTCLACQPMNIHYQTSFCSSEVAAIVQVDSEQISAEEFVPNLSYTTTVYDIRKGPWMPPLTKVTVQTPGPANSCGPTRLKVGHVYMILGSKKAGNIINANIFNGAKQISSLPEYYAIQQKLNSYDCRCRVKSSMSWRPMTQSSPKEPNECIATSQFGCRWTDGACEVRNGECTYERKSGQIDGDNNTIPQKLSNTESNESKGLIKLYNNIVTLDWATMLTLVPFVAVIGFTWGCTPIIVHPQTTYCGSNVVAKIKIESLTNGYYALGRTRTTDSYFIYNGIILDVIKGTGLMSTQGNKTGESNNMKHVQVLTAAESSMCGPITLTVGETYLISGDSRDEGSVVASVYNGAIQLTNKEQYDELRRQMDLYKLLGCDCETETTTPAPLKYEGTNRRRQRQPAPLEYEGQTDGDNDTSPTEIRRANRRRQRHQPHGNTKDKQTETTTPAPLKYEGQTDGDNDTSPTEIRRTNRRRQRHQPH</sequence>
<keyword evidence="10" id="KW-1185">Reference proteome</keyword>
<dbReference type="PANTHER" id="PTHR11844:SF25">
    <property type="entry name" value="NTR DOMAIN-CONTAINING PROTEIN"/>
    <property type="match status" value="1"/>
</dbReference>
<dbReference type="PROSITE" id="PS50189">
    <property type="entry name" value="NTR"/>
    <property type="match status" value="2"/>
</dbReference>
<reference evidence="9" key="1">
    <citation type="submission" date="2019-08" db="EMBL/GenBank/DDBJ databases">
        <title>The improved chromosome-level genome for the pearl oyster Pinctada fucata martensii using PacBio sequencing and Hi-C.</title>
        <authorList>
            <person name="Zheng Z."/>
        </authorList>
    </citation>
    <scope>NUCLEOTIDE SEQUENCE</scope>
    <source>
        <strain evidence="9">ZZ-2019</strain>
        <tissue evidence="9">Adductor muscle</tissue>
    </source>
</reference>
<feature type="region of interest" description="Disordered" evidence="6">
    <location>
        <begin position="391"/>
        <end position="489"/>
    </location>
</feature>
<evidence type="ECO:0000256" key="7">
    <source>
        <dbReference type="SAM" id="SignalP"/>
    </source>
</evidence>
<feature type="binding site" evidence="4">
    <location>
        <position position="245"/>
    </location>
    <ligand>
        <name>Zn(2+)</name>
        <dbReference type="ChEBI" id="CHEBI:29105"/>
        <note>ligand shared with metalloproteinase partner</note>
    </ligand>
</feature>
<feature type="signal peptide" evidence="7">
    <location>
        <begin position="1"/>
        <end position="16"/>
    </location>
</feature>
<dbReference type="Gene3D" id="2.40.50.120">
    <property type="match status" value="2"/>
</dbReference>
<dbReference type="GO" id="GO:0002020">
    <property type="term" value="F:protease binding"/>
    <property type="evidence" value="ECO:0007669"/>
    <property type="project" value="TreeGrafter"/>
</dbReference>
<feature type="chain" id="PRO_5041646658" description="NTR domain-containing protein" evidence="7">
    <location>
        <begin position="17"/>
        <end position="489"/>
    </location>
</feature>
<feature type="compositionally biased region" description="Basic residues" evidence="6">
    <location>
        <begin position="479"/>
        <end position="489"/>
    </location>
</feature>
<accession>A0AA88Y9E7</accession>
<dbReference type="InterPro" id="IPR008993">
    <property type="entry name" value="TIMP-like_OB-fold"/>
</dbReference>
<evidence type="ECO:0000256" key="1">
    <source>
        <dbReference type="ARBA" id="ARBA00004613"/>
    </source>
</evidence>
<evidence type="ECO:0000256" key="4">
    <source>
        <dbReference type="PIRSR" id="PIRSR601820-1"/>
    </source>
</evidence>